<sequence length="88" mass="10418">MTLILRKVRLIQKYVLLGNATDRRALALYRISKTISEMLLFRTCSESSPEEELQKFDPDPEHPKNNRSVNGIFQDRITIMWIVQKKRK</sequence>
<dbReference type="EMBL" id="BPLQ01005343">
    <property type="protein sequence ID" value="GIY14293.1"/>
    <property type="molecule type" value="Genomic_DNA"/>
</dbReference>
<feature type="region of interest" description="Disordered" evidence="1">
    <location>
        <begin position="47"/>
        <end position="68"/>
    </location>
</feature>
<accession>A0AAV4QXC8</accession>
<dbReference type="Proteomes" id="UP001054837">
    <property type="component" value="Unassembled WGS sequence"/>
</dbReference>
<gene>
    <name evidence="2" type="ORF">CDAR_256181</name>
</gene>
<feature type="compositionally biased region" description="Basic and acidic residues" evidence="1">
    <location>
        <begin position="52"/>
        <end position="64"/>
    </location>
</feature>
<proteinExistence type="predicted"/>
<evidence type="ECO:0000313" key="3">
    <source>
        <dbReference type="Proteomes" id="UP001054837"/>
    </source>
</evidence>
<evidence type="ECO:0000256" key="1">
    <source>
        <dbReference type="SAM" id="MobiDB-lite"/>
    </source>
</evidence>
<protein>
    <submittedName>
        <fullName evidence="2">Uncharacterized protein</fullName>
    </submittedName>
</protein>
<dbReference type="AlphaFoldDB" id="A0AAV4QXC8"/>
<reference evidence="2 3" key="1">
    <citation type="submission" date="2021-06" db="EMBL/GenBank/DDBJ databases">
        <title>Caerostris darwini draft genome.</title>
        <authorList>
            <person name="Kono N."/>
            <person name="Arakawa K."/>
        </authorList>
    </citation>
    <scope>NUCLEOTIDE SEQUENCE [LARGE SCALE GENOMIC DNA]</scope>
</reference>
<organism evidence="2 3">
    <name type="scientific">Caerostris darwini</name>
    <dbReference type="NCBI Taxonomy" id="1538125"/>
    <lineage>
        <taxon>Eukaryota</taxon>
        <taxon>Metazoa</taxon>
        <taxon>Ecdysozoa</taxon>
        <taxon>Arthropoda</taxon>
        <taxon>Chelicerata</taxon>
        <taxon>Arachnida</taxon>
        <taxon>Araneae</taxon>
        <taxon>Araneomorphae</taxon>
        <taxon>Entelegynae</taxon>
        <taxon>Araneoidea</taxon>
        <taxon>Araneidae</taxon>
        <taxon>Caerostris</taxon>
    </lineage>
</organism>
<evidence type="ECO:0000313" key="2">
    <source>
        <dbReference type="EMBL" id="GIY14293.1"/>
    </source>
</evidence>
<keyword evidence="3" id="KW-1185">Reference proteome</keyword>
<comment type="caution">
    <text evidence="2">The sequence shown here is derived from an EMBL/GenBank/DDBJ whole genome shotgun (WGS) entry which is preliminary data.</text>
</comment>
<name>A0AAV4QXC8_9ARAC</name>